<dbReference type="InterPro" id="IPR049069">
    <property type="entry name" value="MRB1590-like_C"/>
</dbReference>
<evidence type="ECO:0000313" key="4">
    <source>
        <dbReference type="EMBL" id="GKS82064.1"/>
    </source>
</evidence>
<dbReference type="InterPro" id="IPR019195">
    <property type="entry name" value="ABC_ATPase_put"/>
</dbReference>
<dbReference type="EMBL" id="BQXH01000018">
    <property type="protein sequence ID" value="GKS82064.1"/>
    <property type="molecule type" value="Genomic_DNA"/>
</dbReference>
<sequence length="567" mass="61928">MANLTEKLLALAGKGYGGYKSLSGAYQFAAYILVFDHIQVDPFAPATTLHLVLPLKKTGLPKQLLATKNRRIAVADFLQRAVAQAIIKSDVPQRGTGHSSEIRIDHCGQEILERTAIIFTKETLEVRLTVGLPANGRRINAKAAAKILLEILPQIVQKSLMYDQLDQRKLQAQVELFEMQQELRQQMQAQGLVAFVANGAVLPRDSGDSDLPLKTGVPFVSPASLAVTFKLSGGKQVTGMGIGQGITLIVGGGYHGKSTLLQALDRGVYNHIQGDGRELVLTDQTAMKIRAEDGRSVANVNITPFINHIPGRRNTAEFSTLNASGSTSQAANVIEALESGAKTLLLDEDTSATNFMIRDTRMQRLVSDDREPITPFVAKVQALAKQVGVSTILVTGGSGAYFEVADRVIMMNEYQPGDVTKRAHEIAALEGPTSLTAAETDFGQLEARIPKKSNFRVVTRKDRFKARSRTEISFGHSNLNLSAVEQLVEPSQTRGITALLAVLKRDYFDEQTTVAEMLHSLYDKIDQQGLDQVLGDKRHAGDLAVPRPQELGAALNRYRGLRMIQRK</sequence>
<feature type="domain" description="ATPase of the ABC class C-terminal" evidence="1">
    <location>
        <begin position="167"/>
        <end position="446"/>
    </location>
</feature>
<evidence type="ECO:0000259" key="2">
    <source>
        <dbReference type="Pfam" id="PF20446"/>
    </source>
</evidence>
<reference evidence="4" key="1">
    <citation type="journal article" date="2022" name="Int. J. Syst. Evol. Microbiol.">
        <title>A novel species of lactic acid bacteria, Ligilactobacillus pabuli sp. nov., isolated from alfalfa silage.</title>
        <authorList>
            <person name="Tohno M."/>
            <person name="Tanizawa Y."/>
            <person name="Sawada H."/>
            <person name="Sakamoto M."/>
            <person name="Ohkuma M."/>
            <person name="Kobayashi H."/>
        </authorList>
    </citation>
    <scope>NUCLEOTIDE SEQUENCE</scope>
    <source>
        <strain evidence="4">AF129</strain>
    </source>
</reference>
<gene>
    <name evidence="4" type="ORF">LPAF129_17500</name>
</gene>
<accession>A0ABQ5JM13</accession>
<keyword evidence="5" id="KW-1185">Reference proteome</keyword>
<dbReference type="Pfam" id="PF21117">
    <property type="entry name" value="MRB1590_C"/>
    <property type="match status" value="1"/>
</dbReference>
<dbReference type="PANTHER" id="PTHR38149:SF1">
    <property type="entry name" value="ATPASE"/>
    <property type="match status" value="1"/>
</dbReference>
<dbReference type="PANTHER" id="PTHR38149">
    <property type="entry name" value="ATPASE"/>
    <property type="match status" value="1"/>
</dbReference>
<dbReference type="Pfam" id="PF09818">
    <property type="entry name" value="ABC_ATPase"/>
    <property type="match status" value="1"/>
</dbReference>
<evidence type="ECO:0000259" key="1">
    <source>
        <dbReference type="Pfam" id="PF09818"/>
    </source>
</evidence>
<dbReference type="RefSeq" id="WP_244056270.1">
    <property type="nucleotide sequence ID" value="NZ_BQXH01000018.1"/>
</dbReference>
<dbReference type="InterPro" id="IPR046833">
    <property type="entry name" value="ABC_N"/>
</dbReference>
<evidence type="ECO:0000259" key="3">
    <source>
        <dbReference type="Pfam" id="PF21117"/>
    </source>
</evidence>
<dbReference type="SUPFAM" id="SSF52540">
    <property type="entry name" value="P-loop containing nucleoside triphosphate hydrolases"/>
    <property type="match status" value="1"/>
</dbReference>
<name>A0ABQ5JM13_9LACO</name>
<protein>
    <submittedName>
        <fullName evidence="4">ATPase</fullName>
    </submittedName>
</protein>
<dbReference type="InterPro" id="IPR046834">
    <property type="entry name" value="ABC_ATPase_C"/>
</dbReference>
<feature type="domain" description="ATPase of the ABC class N-terminal" evidence="2">
    <location>
        <begin position="1"/>
        <end position="162"/>
    </location>
</feature>
<dbReference type="Proteomes" id="UP001055149">
    <property type="component" value="Unassembled WGS sequence"/>
</dbReference>
<dbReference type="Gene3D" id="3.40.50.300">
    <property type="entry name" value="P-loop containing nucleotide triphosphate hydrolases"/>
    <property type="match status" value="1"/>
</dbReference>
<dbReference type="InterPro" id="IPR027417">
    <property type="entry name" value="P-loop_NTPase"/>
</dbReference>
<evidence type="ECO:0000313" key="5">
    <source>
        <dbReference type="Proteomes" id="UP001055149"/>
    </source>
</evidence>
<dbReference type="Pfam" id="PF20446">
    <property type="entry name" value="ABC_N"/>
    <property type="match status" value="1"/>
</dbReference>
<feature type="domain" description="MRB1590-like C-terminal" evidence="3">
    <location>
        <begin position="464"/>
        <end position="563"/>
    </location>
</feature>
<organism evidence="4 5">
    <name type="scientific">Ligilactobacillus pabuli</name>
    <dbReference type="NCBI Taxonomy" id="2886039"/>
    <lineage>
        <taxon>Bacteria</taxon>
        <taxon>Bacillati</taxon>
        <taxon>Bacillota</taxon>
        <taxon>Bacilli</taxon>
        <taxon>Lactobacillales</taxon>
        <taxon>Lactobacillaceae</taxon>
        <taxon>Ligilactobacillus</taxon>
    </lineage>
</organism>
<comment type="caution">
    <text evidence="4">The sequence shown here is derived from an EMBL/GenBank/DDBJ whole genome shotgun (WGS) entry which is preliminary data.</text>
</comment>
<proteinExistence type="predicted"/>